<dbReference type="GO" id="GO:0006298">
    <property type="term" value="P:mismatch repair"/>
    <property type="evidence" value="ECO:0007669"/>
    <property type="project" value="TreeGrafter"/>
</dbReference>
<sequence>MSIERVLAELPAGAWGYFDPPYIGSSETSNFTAYAQGGFTENDQQRLAQACHIASNRGVHVLVSNSDTLRTRQIYQAPVVSTKKVLRQISCKERNMADEVLMAWDERMTAVAAG</sequence>
<keyword evidence="2" id="KW-0808">Transferase</keyword>
<keyword evidence="3" id="KW-0949">S-adenosyl-L-methionine</keyword>
<reference evidence="4" key="1">
    <citation type="submission" date="2020-09" db="EMBL/GenBank/DDBJ databases">
        <title>A novel bacterium of genus Neiella, isolated from South China Sea.</title>
        <authorList>
            <person name="Huang H."/>
            <person name="Mo K."/>
            <person name="Hu Y."/>
        </authorList>
    </citation>
    <scope>NUCLEOTIDE SEQUENCE</scope>
    <source>
        <strain evidence="4">HB171785</strain>
    </source>
</reference>
<evidence type="ECO:0000256" key="3">
    <source>
        <dbReference type="ARBA" id="ARBA00022691"/>
    </source>
</evidence>
<dbReference type="Pfam" id="PF02086">
    <property type="entry name" value="MethyltransfD12"/>
    <property type="match status" value="1"/>
</dbReference>
<dbReference type="SUPFAM" id="SSF53335">
    <property type="entry name" value="S-adenosyl-L-methionine-dependent methyltransferases"/>
    <property type="match status" value="1"/>
</dbReference>
<comment type="caution">
    <text evidence="4">The sequence shown here is derived from an EMBL/GenBank/DDBJ whole genome shotgun (WGS) entry which is preliminary data.</text>
</comment>
<accession>A0A8J6QH10</accession>
<evidence type="ECO:0000256" key="1">
    <source>
        <dbReference type="ARBA" id="ARBA00022603"/>
    </source>
</evidence>
<dbReference type="PANTHER" id="PTHR30481:SF3">
    <property type="entry name" value="DNA ADENINE METHYLASE"/>
    <property type="match status" value="1"/>
</dbReference>
<dbReference type="AlphaFoldDB" id="A0A8J6QH10"/>
<dbReference type="GO" id="GO:0043565">
    <property type="term" value="F:sequence-specific DNA binding"/>
    <property type="evidence" value="ECO:0007669"/>
    <property type="project" value="TreeGrafter"/>
</dbReference>
<evidence type="ECO:0000313" key="5">
    <source>
        <dbReference type="Proteomes" id="UP000638014"/>
    </source>
</evidence>
<name>A0A8J6QH10_9GAMM</name>
<keyword evidence="1 4" id="KW-0489">Methyltransferase</keyword>
<dbReference type="InterPro" id="IPR029063">
    <property type="entry name" value="SAM-dependent_MTases_sf"/>
</dbReference>
<dbReference type="InterPro" id="IPR012327">
    <property type="entry name" value="MeTrfase_D12"/>
</dbReference>
<keyword evidence="5" id="KW-1185">Reference proteome</keyword>
<dbReference type="EMBL" id="JACXAF010000009">
    <property type="protein sequence ID" value="MBD1389375.1"/>
    <property type="molecule type" value="Genomic_DNA"/>
</dbReference>
<dbReference type="GO" id="GO:0009307">
    <property type="term" value="P:DNA restriction-modification system"/>
    <property type="evidence" value="ECO:0007669"/>
    <property type="project" value="InterPro"/>
</dbReference>
<proteinExistence type="predicted"/>
<dbReference type="Proteomes" id="UP000638014">
    <property type="component" value="Unassembled WGS sequence"/>
</dbReference>
<dbReference type="GO" id="GO:1904047">
    <property type="term" value="F:S-adenosyl-L-methionine binding"/>
    <property type="evidence" value="ECO:0007669"/>
    <property type="project" value="TreeGrafter"/>
</dbReference>
<protein>
    <submittedName>
        <fullName evidence="4">DNA adenine methylase</fullName>
    </submittedName>
</protein>
<dbReference type="RefSeq" id="WP_191144484.1">
    <property type="nucleotide sequence ID" value="NZ_JACXAF010000009.1"/>
</dbReference>
<gene>
    <name evidence="4" type="ORF">IC617_08050</name>
</gene>
<evidence type="ECO:0000313" key="4">
    <source>
        <dbReference type="EMBL" id="MBD1389375.1"/>
    </source>
</evidence>
<evidence type="ECO:0000256" key="2">
    <source>
        <dbReference type="ARBA" id="ARBA00022679"/>
    </source>
</evidence>
<dbReference type="GO" id="GO:0032259">
    <property type="term" value="P:methylation"/>
    <property type="evidence" value="ECO:0007669"/>
    <property type="project" value="UniProtKB-KW"/>
</dbReference>
<organism evidence="4 5">
    <name type="scientific">Neiella litorisoli</name>
    <dbReference type="NCBI Taxonomy" id="2771431"/>
    <lineage>
        <taxon>Bacteria</taxon>
        <taxon>Pseudomonadati</taxon>
        <taxon>Pseudomonadota</taxon>
        <taxon>Gammaproteobacteria</taxon>
        <taxon>Alteromonadales</taxon>
        <taxon>Echinimonadaceae</taxon>
        <taxon>Neiella</taxon>
    </lineage>
</organism>
<dbReference type="PANTHER" id="PTHR30481">
    <property type="entry name" value="DNA ADENINE METHYLASE"/>
    <property type="match status" value="1"/>
</dbReference>
<dbReference type="Gene3D" id="3.40.50.150">
    <property type="entry name" value="Vaccinia Virus protein VP39"/>
    <property type="match status" value="1"/>
</dbReference>
<dbReference type="GO" id="GO:0009007">
    <property type="term" value="F:site-specific DNA-methyltransferase (adenine-specific) activity"/>
    <property type="evidence" value="ECO:0007669"/>
    <property type="project" value="UniProtKB-EC"/>
</dbReference>